<dbReference type="InterPro" id="IPR001734">
    <property type="entry name" value="Na/solute_symporter"/>
</dbReference>
<feature type="transmembrane region" description="Helical" evidence="14">
    <location>
        <begin position="393"/>
        <end position="412"/>
    </location>
</feature>
<evidence type="ECO:0000256" key="2">
    <source>
        <dbReference type="ARBA" id="ARBA00006434"/>
    </source>
</evidence>
<dbReference type="GO" id="GO:0015293">
    <property type="term" value="F:symporter activity"/>
    <property type="evidence" value="ECO:0007669"/>
    <property type="project" value="UniProtKB-KW"/>
</dbReference>
<feature type="transmembrane region" description="Helical" evidence="14">
    <location>
        <begin position="286"/>
        <end position="307"/>
    </location>
</feature>
<keyword evidence="5 14" id="KW-0812">Transmembrane</keyword>
<evidence type="ECO:0000256" key="14">
    <source>
        <dbReference type="SAM" id="Phobius"/>
    </source>
</evidence>
<keyword evidence="10 14" id="KW-0472">Membrane</keyword>
<evidence type="ECO:0000256" key="12">
    <source>
        <dbReference type="ARBA" id="ARBA00033708"/>
    </source>
</evidence>
<evidence type="ECO:0000256" key="5">
    <source>
        <dbReference type="ARBA" id="ARBA00022692"/>
    </source>
</evidence>
<feature type="transmembrane region" description="Helical" evidence="14">
    <location>
        <begin position="50"/>
        <end position="71"/>
    </location>
</feature>
<feature type="transmembrane region" description="Helical" evidence="14">
    <location>
        <begin position="249"/>
        <end position="266"/>
    </location>
</feature>
<evidence type="ECO:0000313" key="16">
    <source>
        <dbReference type="Proteomes" id="UP000217265"/>
    </source>
</evidence>
<feature type="transmembrane region" description="Helical" evidence="14">
    <location>
        <begin position="77"/>
        <end position="97"/>
    </location>
</feature>
<dbReference type="PANTHER" id="PTHR48086">
    <property type="entry name" value="SODIUM/PROLINE SYMPORTER-RELATED"/>
    <property type="match status" value="1"/>
</dbReference>
<comment type="catalytic activity">
    <reaction evidence="12">
        <text>L-proline(in) + Na(+)(in) = L-proline(out) + Na(+)(out)</text>
        <dbReference type="Rhea" id="RHEA:28967"/>
        <dbReference type="ChEBI" id="CHEBI:29101"/>
        <dbReference type="ChEBI" id="CHEBI:60039"/>
    </reaction>
</comment>
<dbReference type="GO" id="GO:0005886">
    <property type="term" value="C:plasma membrane"/>
    <property type="evidence" value="ECO:0007669"/>
    <property type="project" value="UniProtKB-SubCell"/>
</dbReference>
<keyword evidence="6" id="KW-0769">Symport</keyword>
<dbReference type="Gene3D" id="1.20.1730.10">
    <property type="entry name" value="Sodium/glucose cotransporter"/>
    <property type="match status" value="1"/>
</dbReference>
<dbReference type="OrthoDB" id="9789704at2"/>
<dbReference type="PROSITE" id="PS50283">
    <property type="entry name" value="NA_SOLUT_SYMP_3"/>
    <property type="match status" value="1"/>
</dbReference>
<reference evidence="15 16" key="1">
    <citation type="submission" date="2017-09" db="EMBL/GenBank/DDBJ databases">
        <title>Complete genome sequence of Verrucomicrobial strain HZ-65, isolated from freshwater.</title>
        <authorList>
            <person name="Choi A."/>
        </authorList>
    </citation>
    <scope>NUCLEOTIDE SEQUENCE [LARGE SCALE GENOMIC DNA]</scope>
    <source>
        <strain evidence="15 16">HZ-65</strain>
    </source>
</reference>
<sequence length="591" mass="64299">MPAFNTVNAFDYGLIGLYFVIVVAVGVYAARRNKSVEDYFKAGGQVPWVLAGLSNWVSGFSAFMFVAAAGFTYRTGIGAMVIFTMATWAYLLGYFYFAKMWRRARLDSPLQFLTRRYSPSTTYFYSVTAIVPQVVGIGQGLYILCIFVSTALGFGGETWQLFGVEVTGIQLSILVVGAVMVIYTVIGGLWAAVLSDAVQSIIIVVMTVIIFPVSFLYLGEGAGIGAGFSRMLNEVPPEFLRLQGSSADPWFLIAFFINTLLGYNVAWHLAQRYYSVPDERGARRMALLCAGLSLFAPLLWILPVMGAKVIFPDLGAIWPSLKEPAESAYVSLALLLLPHGLIGFVVSAVMSATLGQANDAFNWLAATTTRDVYVPVRKRMTGSAPSDRQQLRFAQATMFVVGVLGILVALYIPRFGGAFYFALNYHSLVAAFLMPVALGMVFRRTPWWSGMAACISALAVAITLMVMNVWPENPMARNILSEAFVCTLVFAISARWYNPDDPRHAELRRFDEDLRTPVPDSPQKTLAGLGVYALIGTISLVLGGVLLLCALIPGSVVAPASHNAVAGGMLILIGLGLRRLARQTVKPVSHE</sequence>
<dbReference type="KEGG" id="vbh:CMV30_11895"/>
<keyword evidence="3" id="KW-0813">Transport</keyword>
<feature type="transmembrane region" description="Helical" evidence="14">
    <location>
        <begin position="327"/>
        <end position="349"/>
    </location>
</feature>
<evidence type="ECO:0000256" key="1">
    <source>
        <dbReference type="ARBA" id="ARBA00004651"/>
    </source>
</evidence>
<dbReference type="Proteomes" id="UP000217265">
    <property type="component" value="Chromosome"/>
</dbReference>
<dbReference type="Pfam" id="PF00474">
    <property type="entry name" value="SSF"/>
    <property type="match status" value="1"/>
</dbReference>
<dbReference type="InterPro" id="IPR038377">
    <property type="entry name" value="Na/Glc_symporter_sf"/>
</dbReference>
<dbReference type="EMBL" id="CP023344">
    <property type="protein sequence ID" value="ATC64600.1"/>
    <property type="molecule type" value="Genomic_DNA"/>
</dbReference>
<feature type="transmembrane region" description="Helical" evidence="14">
    <location>
        <begin position="123"/>
        <end position="149"/>
    </location>
</feature>
<dbReference type="InterPro" id="IPR050277">
    <property type="entry name" value="Sodium:Solute_Symporter"/>
</dbReference>
<feature type="transmembrane region" description="Helical" evidence="14">
    <location>
        <begin position="169"/>
        <end position="194"/>
    </location>
</feature>
<feature type="transmembrane region" description="Helical" evidence="14">
    <location>
        <begin position="201"/>
        <end position="229"/>
    </location>
</feature>
<feature type="transmembrane region" description="Helical" evidence="14">
    <location>
        <begin position="560"/>
        <end position="577"/>
    </location>
</feature>
<evidence type="ECO:0000256" key="4">
    <source>
        <dbReference type="ARBA" id="ARBA00022475"/>
    </source>
</evidence>
<evidence type="ECO:0000256" key="13">
    <source>
        <dbReference type="RuleBase" id="RU362091"/>
    </source>
</evidence>
<evidence type="ECO:0000256" key="7">
    <source>
        <dbReference type="ARBA" id="ARBA00022989"/>
    </source>
</evidence>
<keyword evidence="9" id="KW-0406">Ion transport</keyword>
<evidence type="ECO:0000256" key="8">
    <source>
        <dbReference type="ARBA" id="ARBA00023053"/>
    </source>
</evidence>
<protein>
    <recommendedName>
        <fullName evidence="17">Na+:solute symporter</fullName>
    </recommendedName>
</protein>
<evidence type="ECO:0000313" key="15">
    <source>
        <dbReference type="EMBL" id="ATC64600.1"/>
    </source>
</evidence>
<dbReference type="GO" id="GO:0006814">
    <property type="term" value="P:sodium ion transport"/>
    <property type="evidence" value="ECO:0007669"/>
    <property type="project" value="UniProtKB-KW"/>
</dbReference>
<evidence type="ECO:0000256" key="6">
    <source>
        <dbReference type="ARBA" id="ARBA00022847"/>
    </source>
</evidence>
<keyword evidence="8" id="KW-0915">Sodium</keyword>
<keyword evidence="16" id="KW-1185">Reference proteome</keyword>
<feature type="transmembrane region" description="Helical" evidence="14">
    <location>
        <begin position="12"/>
        <end position="30"/>
    </location>
</feature>
<dbReference type="PANTHER" id="PTHR48086:SF3">
    <property type="entry name" value="SODIUM_PROLINE SYMPORTER"/>
    <property type="match status" value="1"/>
</dbReference>
<feature type="transmembrane region" description="Helical" evidence="14">
    <location>
        <begin position="531"/>
        <end position="554"/>
    </location>
</feature>
<feature type="transmembrane region" description="Helical" evidence="14">
    <location>
        <begin position="447"/>
        <end position="467"/>
    </location>
</feature>
<name>A0A290QBN2_9BACT</name>
<evidence type="ECO:0008006" key="17">
    <source>
        <dbReference type="Google" id="ProtNLM"/>
    </source>
</evidence>
<keyword evidence="7 14" id="KW-1133">Transmembrane helix</keyword>
<keyword evidence="11" id="KW-0739">Sodium transport</keyword>
<feature type="transmembrane region" description="Helical" evidence="14">
    <location>
        <begin position="479"/>
        <end position="498"/>
    </location>
</feature>
<comment type="similarity">
    <text evidence="2 13">Belongs to the sodium:solute symporter (SSF) (TC 2.A.21) family.</text>
</comment>
<dbReference type="AlphaFoldDB" id="A0A290QBN2"/>
<comment type="subcellular location">
    <subcellularLocation>
        <location evidence="1">Cell membrane</location>
        <topology evidence="1">Multi-pass membrane protein</topology>
    </subcellularLocation>
</comment>
<evidence type="ECO:0000256" key="9">
    <source>
        <dbReference type="ARBA" id="ARBA00023065"/>
    </source>
</evidence>
<dbReference type="RefSeq" id="WP_096056231.1">
    <property type="nucleotide sequence ID" value="NZ_CP023344.1"/>
</dbReference>
<evidence type="ECO:0000256" key="3">
    <source>
        <dbReference type="ARBA" id="ARBA00022448"/>
    </source>
</evidence>
<proteinExistence type="inferred from homology"/>
<feature type="transmembrane region" description="Helical" evidence="14">
    <location>
        <begin position="418"/>
        <end position="440"/>
    </location>
</feature>
<gene>
    <name evidence="15" type="ORF">CMV30_11895</name>
</gene>
<organism evidence="15 16">
    <name type="scientific">Nibricoccus aquaticus</name>
    <dbReference type="NCBI Taxonomy" id="2576891"/>
    <lineage>
        <taxon>Bacteria</taxon>
        <taxon>Pseudomonadati</taxon>
        <taxon>Verrucomicrobiota</taxon>
        <taxon>Opitutia</taxon>
        <taxon>Opitutales</taxon>
        <taxon>Opitutaceae</taxon>
        <taxon>Nibricoccus</taxon>
    </lineage>
</organism>
<evidence type="ECO:0000256" key="11">
    <source>
        <dbReference type="ARBA" id="ARBA00023201"/>
    </source>
</evidence>
<keyword evidence="4" id="KW-1003">Cell membrane</keyword>
<evidence type="ECO:0000256" key="10">
    <source>
        <dbReference type="ARBA" id="ARBA00023136"/>
    </source>
</evidence>
<accession>A0A290QBN2</accession>